<feature type="region of interest" description="Disordered" evidence="1">
    <location>
        <begin position="395"/>
        <end position="414"/>
    </location>
</feature>
<accession>A0A2N9G2K2</accession>
<dbReference type="PANTHER" id="PTHR34410:SF2">
    <property type="entry name" value="RRNA INTRON-ENCODED HOMING ENDONUCLEASE"/>
    <property type="match status" value="1"/>
</dbReference>
<reference evidence="2" key="1">
    <citation type="submission" date="2018-02" db="EMBL/GenBank/DDBJ databases">
        <authorList>
            <person name="Cohen D.B."/>
            <person name="Kent A.D."/>
        </authorList>
    </citation>
    <scope>NUCLEOTIDE SEQUENCE</scope>
</reference>
<organism evidence="2">
    <name type="scientific">Fagus sylvatica</name>
    <name type="common">Beechnut</name>
    <dbReference type="NCBI Taxonomy" id="28930"/>
    <lineage>
        <taxon>Eukaryota</taxon>
        <taxon>Viridiplantae</taxon>
        <taxon>Streptophyta</taxon>
        <taxon>Embryophyta</taxon>
        <taxon>Tracheophyta</taxon>
        <taxon>Spermatophyta</taxon>
        <taxon>Magnoliopsida</taxon>
        <taxon>eudicotyledons</taxon>
        <taxon>Gunneridae</taxon>
        <taxon>Pentapetalae</taxon>
        <taxon>rosids</taxon>
        <taxon>fabids</taxon>
        <taxon>Fagales</taxon>
        <taxon>Fagaceae</taxon>
        <taxon>Fagus</taxon>
    </lineage>
</organism>
<feature type="region of interest" description="Disordered" evidence="1">
    <location>
        <begin position="14"/>
        <end position="40"/>
    </location>
</feature>
<sequence length="963" mass="104173">MAPGSRGVGAVFVHFSGEDSDQTGDAIGEPRVPRRSRSHYLSNAPGLADQLVASRKDSAREGGSCAAYFCKVPDSRESELGLTPINSWRSESSTSCMNVSSFQRARARRSTCCESGRLCAQAWQRRWENSGNFSKALFRRPVFTRVVDVAPDVGFRRSWYRRKACATYFSTVQALHRGELGFARYDLANGGRRNVPYAKGGGQFDSSFWSGQRSGQTLVKLGQPWSIWSKLSKLLEMYPGLHFEGFLGKVDPSRVGNGSVKPRSNFSGQTWSTLGQTLGNVSRTFFLGVFDAARPLVGSDRLGSGCLVLRADTRENPGAVRTWRYSMLPHACQASMLGMLWTMKSSMCPTAASLRFVVVVDHVGVLVLLGCRTECRFGVIFTLFDPTQAFSLETNDRRARPRTRPSLGSEGCRAESASKRNATWLILPVVICLSQRLSHACVIVGSPCLGHGKPWQPMALPWQPCLGRGKPWQHMPWQPWHGIPWPHALACLGNMAFLGMPWPWHALAAMALPWHSTCLGRGMPWQPWHCLGSTCLGMAWHALAAHALAVASLGSHGIALAAHALALAAHALAVACLGSHGIAWHALAAHALAWAAHALVAMALPWPWHALASHALAWPAHALALPRQALPPKNNPKSRKEASLAWRWQPMPTACMLPAAHGGEACLTYATNKRAALMPPPPHMHATGKLACVEGMMGGQCDGHHHHRRWWAVAAGGGGGQAGGKSSSGLNILSLRCMLSSDVACVFMPSGADLALLDASSCLSSLHAWHAVVRLVVLWSSVRDGMTMKSSMCPTAASLRCVVVVDHVGVLVLSVAEHNVERSAPGVHRSARPFYRRCAPGLNWPGRASGAVTLKKLECSKQAYALDTLAWDNIIGFRRTTAKAFAKDVFINQERKLGARRRSDTVLVSTINDADQGLADVTYRTPPAPYEKSKSLGSGGSMVARLKLKGIDGRAPPGVEPAA</sequence>
<proteinExistence type="predicted"/>
<evidence type="ECO:0000256" key="1">
    <source>
        <dbReference type="SAM" id="MobiDB-lite"/>
    </source>
</evidence>
<gene>
    <name evidence="2" type="ORF">FSB_LOCUS21585</name>
</gene>
<evidence type="ECO:0000313" key="2">
    <source>
        <dbReference type="EMBL" id="SPC93703.1"/>
    </source>
</evidence>
<dbReference type="PANTHER" id="PTHR34410">
    <property type="entry name" value="INTRON-ENCODED HOMING ENDONUCLEASE, PUTATIVE-RELATED"/>
    <property type="match status" value="1"/>
</dbReference>
<dbReference type="AlphaFoldDB" id="A0A2N9G2K2"/>
<protein>
    <submittedName>
        <fullName evidence="2">Uncharacterized protein</fullName>
    </submittedName>
</protein>
<name>A0A2N9G2K2_FAGSY</name>
<dbReference type="EMBL" id="OIVN01001416">
    <property type="protein sequence ID" value="SPC93703.1"/>
    <property type="molecule type" value="Genomic_DNA"/>
</dbReference>